<sequence>MKSFTFEGIEFTDIFILLWFILIIFGNYNHYNRNYTNIDETSVDKNFDDTQLDDFENNDINEFIRKIICIIDDNNLNDENKINQMKNILDSLSEETFAKLLN</sequence>
<accession>A0A6C0HZX9</accession>
<protein>
    <submittedName>
        <fullName evidence="2">Uncharacterized protein</fullName>
    </submittedName>
</protein>
<name>A0A6C0HZX9_9ZZZZ</name>
<dbReference type="AlphaFoldDB" id="A0A6C0HZX9"/>
<dbReference type="EMBL" id="MN740052">
    <property type="protein sequence ID" value="QHT85930.1"/>
    <property type="molecule type" value="Genomic_DNA"/>
</dbReference>
<evidence type="ECO:0000313" key="2">
    <source>
        <dbReference type="EMBL" id="QHT85930.1"/>
    </source>
</evidence>
<reference evidence="2" key="1">
    <citation type="journal article" date="2020" name="Nature">
        <title>Giant virus diversity and host interactions through global metagenomics.</title>
        <authorList>
            <person name="Schulz F."/>
            <person name="Roux S."/>
            <person name="Paez-Espino D."/>
            <person name="Jungbluth S."/>
            <person name="Walsh D.A."/>
            <person name="Denef V.J."/>
            <person name="McMahon K.D."/>
            <person name="Konstantinidis K.T."/>
            <person name="Eloe-Fadrosh E.A."/>
            <person name="Kyrpides N.C."/>
            <person name="Woyke T."/>
        </authorList>
    </citation>
    <scope>NUCLEOTIDE SEQUENCE</scope>
    <source>
        <strain evidence="2">GVMAG-M-3300023184-182</strain>
    </source>
</reference>
<feature type="transmembrane region" description="Helical" evidence="1">
    <location>
        <begin position="12"/>
        <end position="31"/>
    </location>
</feature>
<keyword evidence="1" id="KW-0472">Membrane</keyword>
<keyword evidence="1" id="KW-0812">Transmembrane</keyword>
<evidence type="ECO:0000256" key="1">
    <source>
        <dbReference type="SAM" id="Phobius"/>
    </source>
</evidence>
<proteinExistence type="predicted"/>
<organism evidence="2">
    <name type="scientific">viral metagenome</name>
    <dbReference type="NCBI Taxonomy" id="1070528"/>
    <lineage>
        <taxon>unclassified sequences</taxon>
        <taxon>metagenomes</taxon>
        <taxon>organismal metagenomes</taxon>
    </lineage>
</organism>
<keyword evidence="1" id="KW-1133">Transmembrane helix</keyword>